<keyword evidence="4" id="KW-0808">Transferase</keyword>
<accession>A0ABU1FEI6</accession>
<evidence type="ECO:0000313" key="10">
    <source>
        <dbReference type="EMBL" id="MDR5654782.1"/>
    </source>
</evidence>
<dbReference type="Pfam" id="PF02518">
    <property type="entry name" value="HATPase_c"/>
    <property type="match status" value="1"/>
</dbReference>
<dbReference type="InterPro" id="IPR005467">
    <property type="entry name" value="His_kinase_dom"/>
</dbReference>
<organism evidence="10 11">
    <name type="scientific">Ruixingdingia sedimenti</name>
    <dbReference type="NCBI Taxonomy" id="3073604"/>
    <lineage>
        <taxon>Bacteria</taxon>
        <taxon>Pseudomonadati</taxon>
        <taxon>Pseudomonadota</taxon>
        <taxon>Alphaproteobacteria</taxon>
        <taxon>Rhodobacterales</taxon>
        <taxon>Paracoccaceae</taxon>
        <taxon>Ruixingdingia</taxon>
    </lineage>
</organism>
<evidence type="ECO:0000259" key="9">
    <source>
        <dbReference type="PROSITE" id="PS50109"/>
    </source>
</evidence>
<dbReference type="InterPro" id="IPR004358">
    <property type="entry name" value="Sig_transdc_His_kin-like_C"/>
</dbReference>
<feature type="domain" description="Histidine kinase" evidence="9">
    <location>
        <begin position="250"/>
        <end position="459"/>
    </location>
</feature>
<keyword evidence="8" id="KW-0812">Transmembrane</keyword>
<comment type="catalytic activity">
    <reaction evidence="1">
        <text>ATP + protein L-histidine = ADP + protein N-phospho-L-histidine.</text>
        <dbReference type="EC" id="2.7.13.3"/>
    </reaction>
</comment>
<keyword evidence="8" id="KW-0472">Membrane</keyword>
<dbReference type="InterPro" id="IPR050736">
    <property type="entry name" value="Sensor_HK_Regulatory"/>
</dbReference>
<keyword evidence="6" id="KW-0902">Two-component regulatory system</keyword>
<dbReference type="PANTHER" id="PTHR43711:SF28">
    <property type="entry name" value="SENSOR HISTIDINE KINASE YXDK"/>
    <property type="match status" value="1"/>
</dbReference>
<dbReference type="InterPro" id="IPR036097">
    <property type="entry name" value="HisK_dim/P_sf"/>
</dbReference>
<dbReference type="InterPro" id="IPR036890">
    <property type="entry name" value="HATPase_C_sf"/>
</dbReference>
<keyword evidence="11" id="KW-1185">Reference proteome</keyword>
<feature type="coiled-coil region" evidence="7">
    <location>
        <begin position="217"/>
        <end position="244"/>
    </location>
</feature>
<reference evidence="10 11" key="1">
    <citation type="submission" date="2023-09" db="EMBL/GenBank/DDBJ databases">
        <title>Xinfangfangia sedmenti sp. nov., isolated the sedment.</title>
        <authorList>
            <person name="Xu L."/>
        </authorList>
    </citation>
    <scope>NUCLEOTIDE SEQUENCE [LARGE SCALE GENOMIC DNA]</scope>
    <source>
        <strain evidence="10 11">LG-4</strain>
    </source>
</reference>
<feature type="transmembrane region" description="Helical" evidence="8">
    <location>
        <begin position="6"/>
        <end position="31"/>
    </location>
</feature>
<keyword evidence="3" id="KW-0597">Phosphoprotein</keyword>
<dbReference type="Pfam" id="PF00512">
    <property type="entry name" value="HisKA"/>
    <property type="match status" value="1"/>
</dbReference>
<dbReference type="EMBL" id="JAVKPH010000033">
    <property type="protein sequence ID" value="MDR5654782.1"/>
    <property type="molecule type" value="Genomic_DNA"/>
</dbReference>
<dbReference type="PROSITE" id="PS50109">
    <property type="entry name" value="HIS_KIN"/>
    <property type="match status" value="1"/>
</dbReference>
<evidence type="ECO:0000313" key="11">
    <source>
        <dbReference type="Proteomes" id="UP001247754"/>
    </source>
</evidence>
<dbReference type="SUPFAM" id="SSF47384">
    <property type="entry name" value="Homodimeric domain of signal transducing histidine kinase"/>
    <property type="match status" value="1"/>
</dbReference>
<proteinExistence type="predicted"/>
<dbReference type="Gene3D" id="3.30.565.10">
    <property type="entry name" value="Histidine kinase-like ATPase, C-terminal domain"/>
    <property type="match status" value="1"/>
</dbReference>
<dbReference type="CDD" id="cd00075">
    <property type="entry name" value="HATPase"/>
    <property type="match status" value="1"/>
</dbReference>
<dbReference type="SMART" id="SM00387">
    <property type="entry name" value="HATPase_c"/>
    <property type="match status" value="1"/>
</dbReference>
<evidence type="ECO:0000256" key="7">
    <source>
        <dbReference type="SAM" id="Coils"/>
    </source>
</evidence>
<dbReference type="InterPro" id="IPR003661">
    <property type="entry name" value="HisK_dim/P_dom"/>
</dbReference>
<evidence type="ECO:0000256" key="8">
    <source>
        <dbReference type="SAM" id="Phobius"/>
    </source>
</evidence>
<feature type="transmembrane region" description="Helical" evidence="8">
    <location>
        <begin position="160"/>
        <end position="179"/>
    </location>
</feature>
<evidence type="ECO:0000256" key="6">
    <source>
        <dbReference type="ARBA" id="ARBA00023012"/>
    </source>
</evidence>
<keyword evidence="7" id="KW-0175">Coiled coil</keyword>
<evidence type="ECO:0000256" key="4">
    <source>
        <dbReference type="ARBA" id="ARBA00022679"/>
    </source>
</evidence>
<gene>
    <name evidence="10" type="ORF">RGD00_19395</name>
</gene>
<sequence length="464" mass="49655">MILNSLSGRFLALTVLFVLLAEVLIFVPAVARFREDWLLERLEKAQIASLSLLTTDAQIDADLERELLANAGVFNVVLRRDAVRQLVLSSPIPGPVEQTYDLRDSTAWTLVRDAMQVMMRPGNGVIRVIGNPVREAGLLIEITTETAPLRRALIDYGLRTLLMSAMIAAATAVLLFLATQRLILVPIARVVRHMTAYAAAPEDARSVILPTAKVRELRAAEEALQTLQTQLTGALRQRERLAQLGSAVAKISHDLRNILTTAQLFADRIEDSADPAVARAAPKLVASITRAINLCETTLAFGKAEEPPPRLAPVALRGLVADVAEGEGLGPGGPITALVDVAPGLVLQADAEQLMRVLSNLVRNARQAIEATGKPGTVEIGAGEDDAEWWIRIGDTGPGLPPKALENLFAAFQGGVRKGGTGLGLAIAAELVRGHGGRLELVRSDAEGSEFLITLPKQTGLDTE</sequence>
<dbReference type="GO" id="GO:0016301">
    <property type="term" value="F:kinase activity"/>
    <property type="evidence" value="ECO:0007669"/>
    <property type="project" value="UniProtKB-KW"/>
</dbReference>
<evidence type="ECO:0000256" key="2">
    <source>
        <dbReference type="ARBA" id="ARBA00012438"/>
    </source>
</evidence>
<name>A0ABU1FEI6_9RHOB</name>
<dbReference type="PANTHER" id="PTHR43711">
    <property type="entry name" value="TWO-COMPONENT HISTIDINE KINASE"/>
    <property type="match status" value="1"/>
</dbReference>
<dbReference type="InterPro" id="IPR003594">
    <property type="entry name" value="HATPase_dom"/>
</dbReference>
<evidence type="ECO:0000256" key="1">
    <source>
        <dbReference type="ARBA" id="ARBA00000085"/>
    </source>
</evidence>
<evidence type="ECO:0000256" key="5">
    <source>
        <dbReference type="ARBA" id="ARBA00022777"/>
    </source>
</evidence>
<dbReference type="SUPFAM" id="SSF55874">
    <property type="entry name" value="ATPase domain of HSP90 chaperone/DNA topoisomerase II/histidine kinase"/>
    <property type="match status" value="1"/>
</dbReference>
<protein>
    <recommendedName>
        <fullName evidence="2">histidine kinase</fullName>
        <ecNumber evidence="2">2.7.13.3</ecNumber>
    </recommendedName>
</protein>
<dbReference type="Gene3D" id="1.10.287.130">
    <property type="match status" value="1"/>
</dbReference>
<dbReference type="SMART" id="SM00388">
    <property type="entry name" value="HisKA"/>
    <property type="match status" value="1"/>
</dbReference>
<dbReference type="EC" id="2.7.13.3" evidence="2"/>
<dbReference type="RefSeq" id="WP_310458927.1">
    <property type="nucleotide sequence ID" value="NZ_JAVKPH010000033.1"/>
</dbReference>
<keyword evidence="8" id="KW-1133">Transmembrane helix</keyword>
<dbReference type="Proteomes" id="UP001247754">
    <property type="component" value="Unassembled WGS sequence"/>
</dbReference>
<evidence type="ECO:0000256" key="3">
    <source>
        <dbReference type="ARBA" id="ARBA00022553"/>
    </source>
</evidence>
<comment type="caution">
    <text evidence="10">The sequence shown here is derived from an EMBL/GenBank/DDBJ whole genome shotgun (WGS) entry which is preliminary data.</text>
</comment>
<dbReference type="PRINTS" id="PR00344">
    <property type="entry name" value="BCTRLSENSOR"/>
</dbReference>
<keyword evidence="5 10" id="KW-0418">Kinase</keyword>